<dbReference type="Pfam" id="PF10327">
    <property type="entry name" value="7TM_GPCR_Sri"/>
    <property type="match status" value="1"/>
</dbReference>
<accession>A0AA36G5X1</accession>
<name>A0AA36G5X1_9BILA</name>
<feature type="non-terminal residue" evidence="2">
    <location>
        <position position="295"/>
    </location>
</feature>
<keyword evidence="1" id="KW-0472">Membrane</keyword>
<dbReference type="Pfam" id="PF10318">
    <property type="entry name" value="7TM_GPCR_Srh"/>
    <property type="match status" value="1"/>
</dbReference>
<feature type="transmembrane region" description="Helical" evidence="1">
    <location>
        <begin position="122"/>
        <end position="142"/>
    </location>
</feature>
<protein>
    <recommendedName>
        <fullName evidence="4">G protein-coupled receptor</fullName>
    </recommendedName>
</protein>
<proteinExistence type="predicted"/>
<keyword evidence="1" id="KW-1133">Transmembrane helix</keyword>
<dbReference type="InterPro" id="IPR019429">
    <property type="entry name" value="7TM_GPCR_serpentine_rcpt_Sri"/>
</dbReference>
<dbReference type="PANTHER" id="PTHR22941:SF26">
    <property type="entry name" value="SERPENTINE RECEPTOR, CLASS H"/>
    <property type="match status" value="1"/>
</dbReference>
<gene>
    <name evidence="2" type="ORF">MSPICULIGERA_LOCUS15240</name>
</gene>
<dbReference type="Proteomes" id="UP001177023">
    <property type="component" value="Unassembled WGS sequence"/>
</dbReference>
<dbReference type="AlphaFoldDB" id="A0AA36G5X1"/>
<feature type="transmembrane region" description="Helical" evidence="1">
    <location>
        <begin position="186"/>
        <end position="211"/>
    </location>
</feature>
<keyword evidence="1" id="KW-0812">Transmembrane</keyword>
<sequence length="295" mass="32786">MDLLFYEKPVLYLQMTEITGVLSTIINVGTLFLIYFAAPQKMGKYRYFLLAYQSVASGMELFLKVSMIEMSQPAPVARFHGVLQLDAKTWNIGAACFCTALSTTTGLCLVYRHRQVLPLGHWASYLFFTGLITYSIGCMAMEQGQGRILHNWIRCSLLYGHAFFLLRRTAGTMSEKTRQLHRRLLLLLAVQMGIPMLTLVGPSGAMGIAAMNLWATRQVANQLFVFCIGSHGVVSSLSIVLLTDSYRQCLSGLFRIGISSTVGAAGPERRSILMNKIVVLQRLSHRASINFANRG</sequence>
<dbReference type="InterPro" id="IPR053220">
    <property type="entry name" value="Nematode_rcpt-like_serp_H"/>
</dbReference>
<reference evidence="2" key="1">
    <citation type="submission" date="2023-06" db="EMBL/GenBank/DDBJ databases">
        <authorList>
            <person name="Delattre M."/>
        </authorList>
    </citation>
    <scope>NUCLEOTIDE SEQUENCE</scope>
    <source>
        <strain evidence="2">AF72</strain>
    </source>
</reference>
<organism evidence="2 3">
    <name type="scientific">Mesorhabditis spiculigera</name>
    <dbReference type="NCBI Taxonomy" id="96644"/>
    <lineage>
        <taxon>Eukaryota</taxon>
        <taxon>Metazoa</taxon>
        <taxon>Ecdysozoa</taxon>
        <taxon>Nematoda</taxon>
        <taxon>Chromadorea</taxon>
        <taxon>Rhabditida</taxon>
        <taxon>Rhabditina</taxon>
        <taxon>Rhabditomorpha</taxon>
        <taxon>Rhabditoidea</taxon>
        <taxon>Rhabditidae</taxon>
        <taxon>Mesorhabditinae</taxon>
        <taxon>Mesorhabditis</taxon>
    </lineage>
</organism>
<evidence type="ECO:0008006" key="4">
    <source>
        <dbReference type="Google" id="ProtNLM"/>
    </source>
</evidence>
<evidence type="ECO:0000256" key="1">
    <source>
        <dbReference type="SAM" id="Phobius"/>
    </source>
</evidence>
<evidence type="ECO:0000313" key="3">
    <source>
        <dbReference type="Proteomes" id="UP001177023"/>
    </source>
</evidence>
<feature type="transmembrane region" description="Helical" evidence="1">
    <location>
        <begin position="20"/>
        <end position="38"/>
    </location>
</feature>
<dbReference type="EMBL" id="CATQJA010002647">
    <property type="protein sequence ID" value="CAJ0576959.1"/>
    <property type="molecule type" value="Genomic_DNA"/>
</dbReference>
<dbReference type="PANTHER" id="PTHR22941">
    <property type="entry name" value="SERPENTINE RECEPTOR"/>
    <property type="match status" value="1"/>
</dbReference>
<keyword evidence="3" id="KW-1185">Reference proteome</keyword>
<dbReference type="InterPro" id="IPR019422">
    <property type="entry name" value="7TM_GPCR_serpentine_rcpt_Srh"/>
</dbReference>
<feature type="transmembrane region" description="Helical" evidence="1">
    <location>
        <begin position="223"/>
        <end position="242"/>
    </location>
</feature>
<comment type="caution">
    <text evidence="2">The sequence shown here is derived from an EMBL/GenBank/DDBJ whole genome shotgun (WGS) entry which is preliminary data.</text>
</comment>
<feature type="transmembrane region" description="Helical" evidence="1">
    <location>
        <begin position="148"/>
        <end position="166"/>
    </location>
</feature>
<evidence type="ECO:0000313" key="2">
    <source>
        <dbReference type="EMBL" id="CAJ0576959.1"/>
    </source>
</evidence>